<evidence type="ECO:0000256" key="1">
    <source>
        <dbReference type="SAM" id="MobiDB-lite"/>
    </source>
</evidence>
<keyword evidence="2" id="KW-0732">Signal</keyword>
<feature type="compositionally biased region" description="Low complexity" evidence="1">
    <location>
        <begin position="37"/>
        <end position="48"/>
    </location>
</feature>
<accession>A0A178IFY2</accession>
<dbReference type="EMBL" id="LRRQ01000148">
    <property type="protein sequence ID" value="OAM88067.1"/>
    <property type="molecule type" value="Genomic_DNA"/>
</dbReference>
<feature type="region of interest" description="Disordered" evidence="1">
    <location>
        <begin position="23"/>
        <end position="53"/>
    </location>
</feature>
<reference evidence="3 4" key="1">
    <citation type="submission" date="2016-01" db="EMBL/GenBank/DDBJ databases">
        <title>High potential of lignocellulose degradation of a new Verrucomicrobia species.</title>
        <authorList>
            <person name="Wang Y."/>
            <person name="Shi Y."/>
            <person name="Qiu Z."/>
            <person name="Liu S."/>
            <person name="Yang H."/>
        </authorList>
    </citation>
    <scope>NUCLEOTIDE SEQUENCE [LARGE SCALE GENOMIC DNA]</scope>
    <source>
        <strain evidence="3 4">TSB47</strain>
    </source>
</reference>
<dbReference type="RefSeq" id="WP_068772038.1">
    <property type="nucleotide sequence ID" value="NZ_CP109796.1"/>
</dbReference>
<feature type="chain" id="PRO_5008088791" description="Fibronectin type-III domain-containing protein" evidence="2">
    <location>
        <begin position="25"/>
        <end position="131"/>
    </location>
</feature>
<dbReference type="OrthoDB" id="9800955at2"/>
<gene>
    <name evidence="3" type="ORF">AW736_19725</name>
</gene>
<dbReference type="STRING" id="1184151.AW736_19725"/>
<dbReference type="Proteomes" id="UP000078486">
    <property type="component" value="Unassembled WGS sequence"/>
</dbReference>
<protein>
    <recommendedName>
        <fullName evidence="5">Fibronectin type-III domain-containing protein</fullName>
    </recommendedName>
</protein>
<dbReference type="AlphaFoldDB" id="A0A178IFY2"/>
<dbReference type="InterPro" id="IPR013783">
    <property type="entry name" value="Ig-like_fold"/>
</dbReference>
<name>A0A178IFY2_9BACT</name>
<feature type="signal peptide" evidence="2">
    <location>
        <begin position="1"/>
        <end position="24"/>
    </location>
</feature>
<keyword evidence="4" id="KW-1185">Reference proteome</keyword>
<dbReference type="Gene3D" id="2.60.40.10">
    <property type="entry name" value="Immunoglobulins"/>
    <property type="match status" value="1"/>
</dbReference>
<proteinExistence type="predicted"/>
<sequence length="131" mass="14212">MNTIRQLLILSVIAAAVSSATAYAAPEKESPSNKKPASTATAVATDSSLKAERDGETVKLTWTLPKGEWRAVNITRNTSANPRNRVGVKSVKLEVTSYTDKVPDANAHYWYWLKLTAKDGQITNIGPVQAK</sequence>
<comment type="caution">
    <text evidence="3">The sequence shown here is derived from an EMBL/GenBank/DDBJ whole genome shotgun (WGS) entry which is preliminary data.</text>
</comment>
<evidence type="ECO:0000313" key="4">
    <source>
        <dbReference type="Proteomes" id="UP000078486"/>
    </source>
</evidence>
<evidence type="ECO:0008006" key="5">
    <source>
        <dbReference type="Google" id="ProtNLM"/>
    </source>
</evidence>
<evidence type="ECO:0000313" key="3">
    <source>
        <dbReference type="EMBL" id="OAM88067.1"/>
    </source>
</evidence>
<organism evidence="3 4">
    <name type="scientific">Termitidicoccus mucosus</name>
    <dbReference type="NCBI Taxonomy" id="1184151"/>
    <lineage>
        <taxon>Bacteria</taxon>
        <taxon>Pseudomonadati</taxon>
        <taxon>Verrucomicrobiota</taxon>
        <taxon>Opitutia</taxon>
        <taxon>Opitutales</taxon>
        <taxon>Opitutaceae</taxon>
        <taxon>Termitidicoccus</taxon>
    </lineage>
</organism>
<evidence type="ECO:0000256" key="2">
    <source>
        <dbReference type="SAM" id="SignalP"/>
    </source>
</evidence>